<accession>A0ABS4KVA5</accession>
<dbReference type="PANTHER" id="PTHR43401">
    <property type="entry name" value="L-THREONINE 3-DEHYDROGENASE"/>
    <property type="match status" value="1"/>
</dbReference>
<dbReference type="Pfam" id="PF08240">
    <property type="entry name" value="ADH_N"/>
    <property type="match status" value="1"/>
</dbReference>
<feature type="domain" description="Enoyl reductase (ER)" evidence="5">
    <location>
        <begin position="13"/>
        <end position="341"/>
    </location>
</feature>
<dbReference type="InterPro" id="IPR011032">
    <property type="entry name" value="GroES-like_sf"/>
</dbReference>
<evidence type="ECO:0000313" key="7">
    <source>
        <dbReference type="Proteomes" id="UP001519307"/>
    </source>
</evidence>
<dbReference type="InterPro" id="IPR020843">
    <property type="entry name" value="ER"/>
</dbReference>
<evidence type="ECO:0000256" key="4">
    <source>
        <dbReference type="RuleBase" id="RU361277"/>
    </source>
</evidence>
<protein>
    <submittedName>
        <fullName evidence="6">2-desacetyl-2-hydroxyethyl bacteriochlorophyllide A dehydrogenase</fullName>
    </submittedName>
</protein>
<keyword evidence="7" id="KW-1185">Reference proteome</keyword>
<dbReference type="SUPFAM" id="SSF50129">
    <property type="entry name" value="GroES-like"/>
    <property type="match status" value="1"/>
</dbReference>
<dbReference type="Gene3D" id="3.90.180.10">
    <property type="entry name" value="Medium-chain alcohol dehydrogenases, catalytic domain"/>
    <property type="match status" value="1"/>
</dbReference>
<evidence type="ECO:0000256" key="2">
    <source>
        <dbReference type="ARBA" id="ARBA00022833"/>
    </source>
</evidence>
<dbReference type="Proteomes" id="UP001519307">
    <property type="component" value="Unassembled WGS sequence"/>
</dbReference>
<dbReference type="PROSITE" id="PS00059">
    <property type="entry name" value="ADH_ZINC"/>
    <property type="match status" value="1"/>
</dbReference>
<sequence length="346" mass="38167">MLKKMKAAMFVEPKKIEIQKVNIPEISDDEVLIKVKYCGICGTDVHIYNGEYSRDQLPLIAGHEFSGIVEKVGSKVKRFKGGERVTADVNLSCGTCYYCRHDQPLMCSEMRQLGIHMNGAFAEYVKVPQDKVYVLPENIDFKGAALLEPISCVVRAAKKHNLKFAESVAIIGDGAIALMHLQMAKILGAAPIILIGLDENRMKKAKKLGADYVIKSNSNMYEKVKALTEGRGADLVIESVGLKITNEQSFGLVRPGGRIMPFGIASDDCVVGYKPLDMVLKELTMISTVAGAKNDLADAITLVQYNKFKLDDYKTTIMPLEKISDAFNVLKTDSNVLKVLIKIDNE</sequence>
<proteinExistence type="inferred from homology"/>
<keyword evidence="3" id="KW-0560">Oxidoreductase</keyword>
<dbReference type="InterPro" id="IPR002328">
    <property type="entry name" value="ADH_Zn_CS"/>
</dbReference>
<organism evidence="6 7">
    <name type="scientific">Clostridium algifaecis</name>
    <dbReference type="NCBI Taxonomy" id="1472040"/>
    <lineage>
        <taxon>Bacteria</taxon>
        <taxon>Bacillati</taxon>
        <taxon>Bacillota</taxon>
        <taxon>Clostridia</taxon>
        <taxon>Eubacteriales</taxon>
        <taxon>Clostridiaceae</taxon>
        <taxon>Clostridium</taxon>
    </lineage>
</organism>
<comment type="caution">
    <text evidence="6">The sequence shown here is derived from an EMBL/GenBank/DDBJ whole genome shotgun (WGS) entry which is preliminary data.</text>
</comment>
<dbReference type="Gene3D" id="3.40.50.720">
    <property type="entry name" value="NAD(P)-binding Rossmann-like Domain"/>
    <property type="match status" value="1"/>
</dbReference>
<dbReference type="SMART" id="SM00829">
    <property type="entry name" value="PKS_ER"/>
    <property type="match status" value="1"/>
</dbReference>
<dbReference type="RefSeq" id="WP_209703216.1">
    <property type="nucleotide sequence ID" value="NZ_JAGGLM010000027.1"/>
</dbReference>
<name>A0ABS4KVA5_9CLOT</name>
<evidence type="ECO:0000256" key="1">
    <source>
        <dbReference type="ARBA" id="ARBA00022723"/>
    </source>
</evidence>
<dbReference type="InterPro" id="IPR036291">
    <property type="entry name" value="NAD(P)-bd_dom_sf"/>
</dbReference>
<dbReference type="SUPFAM" id="SSF51735">
    <property type="entry name" value="NAD(P)-binding Rossmann-fold domains"/>
    <property type="match status" value="1"/>
</dbReference>
<gene>
    <name evidence="6" type="ORF">J2Z42_002695</name>
</gene>
<reference evidence="6 7" key="1">
    <citation type="submission" date="2021-03" db="EMBL/GenBank/DDBJ databases">
        <title>Genomic Encyclopedia of Type Strains, Phase IV (KMG-IV): sequencing the most valuable type-strain genomes for metagenomic binning, comparative biology and taxonomic classification.</title>
        <authorList>
            <person name="Goeker M."/>
        </authorList>
    </citation>
    <scope>NUCLEOTIDE SEQUENCE [LARGE SCALE GENOMIC DNA]</scope>
    <source>
        <strain evidence="6 7">DSM 28783</strain>
    </source>
</reference>
<comment type="similarity">
    <text evidence="4">Belongs to the zinc-containing alcohol dehydrogenase family.</text>
</comment>
<keyword evidence="1 4" id="KW-0479">Metal-binding</keyword>
<dbReference type="InterPro" id="IPR013154">
    <property type="entry name" value="ADH-like_N"/>
</dbReference>
<dbReference type="PANTHER" id="PTHR43401:SF2">
    <property type="entry name" value="L-THREONINE 3-DEHYDROGENASE"/>
    <property type="match status" value="1"/>
</dbReference>
<evidence type="ECO:0000256" key="3">
    <source>
        <dbReference type="ARBA" id="ARBA00023002"/>
    </source>
</evidence>
<evidence type="ECO:0000313" key="6">
    <source>
        <dbReference type="EMBL" id="MBP2033978.1"/>
    </source>
</evidence>
<dbReference type="InterPro" id="IPR050129">
    <property type="entry name" value="Zn_alcohol_dh"/>
</dbReference>
<keyword evidence="2 4" id="KW-0862">Zinc</keyword>
<dbReference type="EMBL" id="JAGGLM010000027">
    <property type="protein sequence ID" value="MBP2033978.1"/>
    <property type="molecule type" value="Genomic_DNA"/>
</dbReference>
<dbReference type="InterPro" id="IPR013149">
    <property type="entry name" value="ADH-like_C"/>
</dbReference>
<comment type="cofactor">
    <cofactor evidence="4">
        <name>Zn(2+)</name>
        <dbReference type="ChEBI" id="CHEBI:29105"/>
    </cofactor>
</comment>
<dbReference type="Pfam" id="PF00107">
    <property type="entry name" value="ADH_zinc_N"/>
    <property type="match status" value="1"/>
</dbReference>
<evidence type="ECO:0000259" key="5">
    <source>
        <dbReference type="SMART" id="SM00829"/>
    </source>
</evidence>